<comment type="function">
    <text evidence="1">Removes C-terminal D-alanyl residues from sugar-peptide cell wall precursors.</text>
</comment>
<keyword evidence="10" id="KW-0573">Peptidoglycan synthesis</keyword>
<dbReference type="SUPFAM" id="SSF56601">
    <property type="entry name" value="beta-lactamase/transpeptidase-like"/>
    <property type="match status" value="1"/>
</dbReference>
<dbReference type="Proteomes" id="UP000324738">
    <property type="component" value="Unassembled WGS sequence"/>
</dbReference>
<evidence type="ECO:0000313" key="17">
    <source>
        <dbReference type="Proteomes" id="UP000324738"/>
    </source>
</evidence>
<dbReference type="InterPro" id="IPR015956">
    <property type="entry name" value="Peniciliin-bd_prot_C_sf"/>
</dbReference>
<evidence type="ECO:0000256" key="3">
    <source>
        <dbReference type="ARBA" id="ARBA00007164"/>
    </source>
</evidence>
<feature type="domain" description="Peptidase S11 D-Ala-D-Ala carboxypeptidase A C-terminal" evidence="15">
    <location>
        <begin position="285"/>
        <end position="375"/>
    </location>
</feature>
<keyword evidence="8" id="KW-0378">Hydrolase</keyword>
<evidence type="ECO:0000256" key="5">
    <source>
        <dbReference type="ARBA" id="ARBA00022645"/>
    </source>
</evidence>
<accession>A0A5B0DWL7</accession>
<dbReference type="OrthoDB" id="7912889at2"/>
<dbReference type="InterPro" id="IPR037167">
    <property type="entry name" value="Peptidase_S11_C_sf"/>
</dbReference>
<dbReference type="GO" id="GO:0006508">
    <property type="term" value="P:proteolysis"/>
    <property type="evidence" value="ECO:0007669"/>
    <property type="project" value="UniProtKB-KW"/>
</dbReference>
<dbReference type="GO" id="GO:0071555">
    <property type="term" value="P:cell wall organization"/>
    <property type="evidence" value="ECO:0007669"/>
    <property type="project" value="UniProtKB-KW"/>
</dbReference>
<protein>
    <recommendedName>
        <fullName evidence="4">serine-type D-Ala-D-Ala carboxypeptidase</fullName>
        <ecNumber evidence="4">3.4.16.4</ecNumber>
    </recommendedName>
</protein>
<dbReference type="EC" id="3.4.16.4" evidence="4"/>
<dbReference type="PANTHER" id="PTHR21581">
    <property type="entry name" value="D-ALANYL-D-ALANINE CARBOXYPEPTIDASE"/>
    <property type="match status" value="1"/>
</dbReference>
<comment type="catalytic activity">
    <reaction evidence="12">
        <text>Preferential cleavage: (Ac)2-L-Lys-D-Ala-|-D-Ala. Also transpeptidation of peptidyl-alanyl moieties that are N-acyl substituents of D-alanine.</text>
        <dbReference type="EC" id="3.4.16.4"/>
    </reaction>
</comment>
<evidence type="ECO:0000256" key="10">
    <source>
        <dbReference type="ARBA" id="ARBA00022984"/>
    </source>
</evidence>
<dbReference type="Gene3D" id="2.60.410.10">
    <property type="entry name" value="D-Ala-D-Ala carboxypeptidase, C-terminal domain"/>
    <property type="match status" value="1"/>
</dbReference>
<feature type="chain" id="PRO_5022748913" description="serine-type D-Ala-D-Ala carboxypeptidase" evidence="14">
    <location>
        <begin position="27"/>
        <end position="397"/>
    </location>
</feature>
<dbReference type="InterPro" id="IPR018044">
    <property type="entry name" value="Peptidase_S11"/>
</dbReference>
<keyword evidence="7 14" id="KW-0732">Signal</keyword>
<dbReference type="AlphaFoldDB" id="A0A5B0DWL7"/>
<evidence type="ECO:0000256" key="8">
    <source>
        <dbReference type="ARBA" id="ARBA00022801"/>
    </source>
</evidence>
<dbReference type="Pfam" id="PF00768">
    <property type="entry name" value="Peptidase_S11"/>
    <property type="match status" value="1"/>
</dbReference>
<dbReference type="InterPro" id="IPR012907">
    <property type="entry name" value="Peptidase_S11_C"/>
</dbReference>
<reference evidence="16 17" key="1">
    <citation type="submission" date="2019-08" db="EMBL/GenBank/DDBJ databases">
        <title>Aureimonas fodiniaquatilis sp. nov., isolated from a coal mine wastewater.</title>
        <authorList>
            <person name="Kim W."/>
        </authorList>
    </citation>
    <scope>NUCLEOTIDE SEQUENCE [LARGE SCALE GENOMIC DNA]</scope>
    <source>
        <strain evidence="16 17">CAU 1482</strain>
    </source>
</reference>
<evidence type="ECO:0000256" key="11">
    <source>
        <dbReference type="ARBA" id="ARBA00023316"/>
    </source>
</evidence>
<evidence type="ECO:0000256" key="2">
    <source>
        <dbReference type="ARBA" id="ARBA00004752"/>
    </source>
</evidence>
<keyword evidence="5 16" id="KW-0121">Carboxypeptidase</keyword>
<dbReference type="SUPFAM" id="SSF69189">
    <property type="entry name" value="Penicillin-binding protein associated domain"/>
    <property type="match status" value="1"/>
</dbReference>
<dbReference type="SMART" id="SM00936">
    <property type="entry name" value="PBP5_C"/>
    <property type="match status" value="1"/>
</dbReference>
<gene>
    <name evidence="16" type="ORF">FPY71_07570</name>
</gene>
<organism evidence="16 17">
    <name type="scientific">Aureimonas fodinaquatilis</name>
    <dbReference type="NCBI Taxonomy" id="2565783"/>
    <lineage>
        <taxon>Bacteria</taxon>
        <taxon>Pseudomonadati</taxon>
        <taxon>Pseudomonadota</taxon>
        <taxon>Alphaproteobacteria</taxon>
        <taxon>Hyphomicrobiales</taxon>
        <taxon>Aurantimonadaceae</taxon>
        <taxon>Aureimonas</taxon>
    </lineage>
</organism>
<dbReference type="EMBL" id="VTWH01000002">
    <property type="protein sequence ID" value="KAA0971217.1"/>
    <property type="molecule type" value="Genomic_DNA"/>
</dbReference>
<dbReference type="InterPro" id="IPR001967">
    <property type="entry name" value="Peptidase_S11_N"/>
</dbReference>
<evidence type="ECO:0000313" key="16">
    <source>
        <dbReference type="EMBL" id="KAA0971217.1"/>
    </source>
</evidence>
<dbReference type="RefSeq" id="WP_149300528.1">
    <property type="nucleotide sequence ID" value="NZ_VTWH01000002.1"/>
</dbReference>
<evidence type="ECO:0000256" key="4">
    <source>
        <dbReference type="ARBA" id="ARBA00012448"/>
    </source>
</evidence>
<dbReference type="GO" id="GO:0008360">
    <property type="term" value="P:regulation of cell shape"/>
    <property type="evidence" value="ECO:0007669"/>
    <property type="project" value="UniProtKB-KW"/>
</dbReference>
<evidence type="ECO:0000256" key="6">
    <source>
        <dbReference type="ARBA" id="ARBA00022670"/>
    </source>
</evidence>
<dbReference type="GO" id="GO:0009252">
    <property type="term" value="P:peptidoglycan biosynthetic process"/>
    <property type="evidence" value="ECO:0007669"/>
    <property type="project" value="UniProtKB-UniPathway"/>
</dbReference>
<dbReference type="InterPro" id="IPR012338">
    <property type="entry name" value="Beta-lactam/transpept-like"/>
</dbReference>
<comment type="similarity">
    <text evidence="3 13">Belongs to the peptidase S11 family.</text>
</comment>
<feature type="signal peptide" evidence="14">
    <location>
        <begin position="1"/>
        <end position="26"/>
    </location>
</feature>
<proteinExistence type="inferred from homology"/>
<dbReference type="PRINTS" id="PR00725">
    <property type="entry name" value="DADACBPTASE1"/>
</dbReference>
<evidence type="ECO:0000256" key="1">
    <source>
        <dbReference type="ARBA" id="ARBA00003217"/>
    </source>
</evidence>
<dbReference type="Gene3D" id="3.40.710.10">
    <property type="entry name" value="DD-peptidase/beta-lactamase superfamily"/>
    <property type="match status" value="1"/>
</dbReference>
<dbReference type="UniPathway" id="UPA00219"/>
<dbReference type="PANTHER" id="PTHR21581:SF6">
    <property type="entry name" value="TRAFFICKING PROTEIN PARTICLE COMPLEX SUBUNIT 12"/>
    <property type="match status" value="1"/>
</dbReference>
<keyword evidence="6" id="KW-0645">Protease</keyword>
<comment type="pathway">
    <text evidence="2">Cell wall biogenesis; peptidoglycan biosynthesis.</text>
</comment>
<evidence type="ECO:0000256" key="9">
    <source>
        <dbReference type="ARBA" id="ARBA00022960"/>
    </source>
</evidence>
<sequence>MERFSANRFAQALTLALTVLVFEANAQPASDKPVLFNQTKAAQALIVDGETGAILLEKNSDAEFGPASLAKMMTMEIVFDALKRGEISITDSFPVSEHAWRTGGAPSRTSTMFAAVKSSVPVDALIQGAIVQAANDACIILAEGLAGSEKAFADRMNRRAEELGLTSSHFVNPTGLPADGQVVTASDLVKLAKHIESTYPDYYQIYVQPDFEWNKIFQRNRNPLLRLDVGATGIGTGFTEASGFSLVGVTEKAGRKTFMALGGLASDAERAAEAKRLLDWSNTTFSRKRLFVAGDEIGHAKVFGGLKSTVSLVTHDDIIAYVPNASPDLVEAVVIYDGPLRAPLQKGQKIGQLEMRIQNQASITRDLFAGENIPQGSFSSRALGAVQELAFGWIRSL</sequence>
<comment type="caution">
    <text evidence="16">The sequence shown here is derived from an EMBL/GenBank/DDBJ whole genome shotgun (WGS) entry which is preliminary data.</text>
</comment>
<name>A0A5B0DWL7_9HYPH</name>
<keyword evidence="9" id="KW-0133">Cell shape</keyword>
<keyword evidence="11" id="KW-0961">Cell wall biogenesis/degradation</keyword>
<evidence type="ECO:0000256" key="7">
    <source>
        <dbReference type="ARBA" id="ARBA00022729"/>
    </source>
</evidence>
<dbReference type="Pfam" id="PF07943">
    <property type="entry name" value="PBP5_C"/>
    <property type="match status" value="1"/>
</dbReference>
<keyword evidence="17" id="KW-1185">Reference proteome</keyword>
<evidence type="ECO:0000256" key="13">
    <source>
        <dbReference type="RuleBase" id="RU004016"/>
    </source>
</evidence>
<evidence type="ECO:0000256" key="12">
    <source>
        <dbReference type="ARBA" id="ARBA00034000"/>
    </source>
</evidence>
<evidence type="ECO:0000259" key="15">
    <source>
        <dbReference type="SMART" id="SM00936"/>
    </source>
</evidence>
<dbReference type="GO" id="GO:0009002">
    <property type="term" value="F:serine-type D-Ala-D-Ala carboxypeptidase activity"/>
    <property type="evidence" value="ECO:0007669"/>
    <property type="project" value="UniProtKB-EC"/>
</dbReference>
<evidence type="ECO:0000256" key="14">
    <source>
        <dbReference type="SAM" id="SignalP"/>
    </source>
</evidence>